<keyword evidence="8" id="KW-1185">Reference proteome</keyword>
<dbReference type="PANTHER" id="PTHR43794">
    <property type="entry name" value="AMINOHYDROLASE SSNA-RELATED"/>
    <property type="match status" value="1"/>
</dbReference>
<comment type="similarity">
    <text evidence="5">Belongs to the metallo-dependent hydrolases superfamily. MTA/SAH deaminase family.</text>
</comment>
<comment type="catalytic activity">
    <reaction evidence="5">
        <text>S-adenosyl-L-homocysteine + H2O + H(+) = S-inosyl-L-homocysteine + NH4(+)</text>
        <dbReference type="Rhea" id="RHEA:20716"/>
        <dbReference type="ChEBI" id="CHEBI:15377"/>
        <dbReference type="ChEBI" id="CHEBI:15378"/>
        <dbReference type="ChEBI" id="CHEBI:28938"/>
        <dbReference type="ChEBI" id="CHEBI:57856"/>
        <dbReference type="ChEBI" id="CHEBI:57985"/>
        <dbReference type="EC" id="3.5.4.28"/>
    </reaction>
</comment>
<dbReference type="FunFam" id="3.20.20.140:FF:000014">
    <property type="entry name" value="5-methylthioadenosine/S-adenosylhomocysteine deaminase"/>
    <property type="match status" value="1"/>
</dbReference>
<dbReference type="SUPFAM" id="SSF51556">
    <property type="entry name" value="Metallo-dependent hydrolases"/>
    <property type="match status" value="1"/>
</dbReference>
<evidence type="ECO:0000256" key="4">
    <source>
        <dbReference type="ARBA" id="ARBA00022833"/>
    </source>
</evidence>
<keyword evidence="4 5" id="KW-0862">Zinc</keyword>
<comment type="similarity">
    <text evidence="1">Belongs to the metallo-dependent hydrolases superfamily. ATZ/TRZ family.</text>
</comment>
<dbReference type="GO" id="GO:0050270">
    <property type="term" value="F:S-adenosylhomocysteine deaminase activity"/>
    <property type="evidence" value="ECO:0007669"/>
    <property type="project" value="UniProtKB-UniRule"/>
</dbReference>
<comment type="function">
    <text evidence="5">Catalyzes the deamination of 5-methylthioadenosine and S-adenosyl-L-homocysteine into 5-methylthioinosine and S-inosyl-L-homocysteine, respectively. Is also able to deaminate adenosine.</text>
</comment>
<dbReference type="EC" id="3.5.4.28" evidence="5"/>
<proteinExistence type="inferred from homology"/>
<feature type="binding site" evidence="5">
    <location>
        <position position="313"/>
    </location>
    <ligand>
        <name>substrate</name>
    </ligand>
</feature>
<dbReference type="Proteomes" id="UP001320119">
    <property type="component" value="Chromosome"/>
</dbReference>
<keyword evidence="3 5" id="KW-0378">Hydrolase</keyword>
<feature type="binding site" evidence="5">
    <location>
        <position position="78"/>
    </location>
    <ligand>
        <name>Zn(2+)</name>
        <dbReference type="ChEBI" id="CHEBI:29105"/>
    </ligand>
</feature>
<accession>A0AAN1WK71</accession>
<dbReference type="EC" id="3.5.4.31" evidence="5"/>
<dbReference type="InterPro" id="IPR032466">
    <property type="entry name" value="Metal_Hydrolase"/>
</dbReference>
<dbReference type="Gene3D" id="2.30.40.10">
    <property type="entry name" value="Urease, subunit C, domain 1"/>
    <property type="match status" value="1"/>
</dbReference>
<dbReference type="Gene3D" id="3.20.20.140">
    <property type="entry name" value="Metal-dependent hydrolases"/>
    <property type="match status" value="1"/>
</dbReference>
<dbReference type="InterPro" id="IPR011059">
    <property type="entry name" value="Metal-dep_hydrolase_composite"/>
</dbReference>
<feature type="domain" description="Amidohydrolase-related" evidence="6">
    <location>
        <begin position="67"/>
        <end position="416"/>
    </location>
</feature>
<evidence type="ECO:0000259" key="6">
    <source>
        <dbReference type="Pfam" id="PF01979"/>
    </source>
</evidence>
<feature type="binding site" evidence="5">
    <location>
        <position position="198"/>
    </location>
    <ligand>
        <name>substrate</name>
    </ligand>
</feature>
<comment type="catalytic activity">
    <reaction evidence="5">
        <text>S-methyl-5'-thioadenosine + H2O + H(+) = S-methyl-5'-thioinosine + NH4(+)</text>
        <dbReference type="Rhea" id="RHEA:25025"/>
        <dbReference type="ChEBI" id="CHEBI:15377"/>
        <dbReference type="ChEBI" id="CHEBI:15378"/>
        <dbReference type="ChEBI" id="CHEBI:17509"/>
        <dbReference type="ChEBI" id="CHEBI:28938"/>
        <dbReference type="ChEBI" id="CHEBI:48595"/>
        <dbReference type="EC" id="3.5.4.31"/>
    </reaction>
</comment>
<dbReference type="CDD" id="cd01298">
    <property type="entry name" value="ATZ_TRZ_like"/>
    <property type="match status" value="1"/>
</dbReference>
<evidence type="ECO:0000256" key="2">
    <source>
        <dbReference type="ARBA" id="ARBA00022723"/>
    </source>
</evidence>
<dbReference type="HAMAP" id="MF_01281">
    <property type="entry name" value="MTA_SAH_deamin"/>
    <property type="match status" value="1"/>
</dbReference>
<feature type="binding site" evidence="5">
    <location>
        <position position="313"/>
    </location>
    <ligand>
        <name>Zn(2+)</name>
        <dbReference type="ChEBI" id="CHEBI:29105"/>
    </ligand>
</feature>
<comment type="caution">
    <text evidence="5">Lacks conserved residue(s) required for the propagation of feature annotation.</text>
</comment>
<feature type="binding site" evidence="5">
    <location>
        <position position="225"/>
    </location>
    <ligand>
        <name>Zn(2+)</name>
        <dbReference type="ChEBI" id="CHEBI:29105"/>
    </ligand>
</feature>
<dbReference type="KEGG" id="marq:MARGE09_P3357"/>
<evidence type="ECO:0000313" key="7">
    <source>
        <dbReference type="EMBL" id="BCD99156.1"/>
    </source>
</evidence>
<dbReference type="GO" id="GO:0090614">
    <property type="term" value="F:5'-methylthioadenosine deaminase activity"/>
    <property type="evidence" value="ECO:0007669"/>
    <property type="project" value="UniProtKB-UniRule"/>
</dbReference>
<feature type="binding site" evidence="5">
    <location>
        <position position="76"/>
    </location>
    <ligand>
        <name>Zn(2+)</name>
        <dbReference type="ChEBI" id="CHEBI:29105"/>
    </ligand>
</feature>
<keyword evidence="2 5" id="KW-0479">Metal-binding</keyword>
<dbReference type="InterPro" id="IPR023512">
    <property type="entry name" value="Deaminase_MtaD/DadD"/>
</dbReference>
<reference evidence="7 8" key="1">
    <citation type="journal article" date="2022" name="IScience">
        <title>An ultrasensitive nanofiber-based assay for enzymatic hydrolysis and deep-sea microbial degradation of cellulose.</title>
        <authorList>
            <person name="Tsudome M."/>
            <person name="Tachioka M."/>
            <person name="Miyazaki M."/>
            <person name="Uchimura K."/>
            <person name="Tsuda M."/>
            <person name="Takaki Y."/>
            <person name="Deguchi S."/>
        </authorList>
    </citation>
    <scope>NUCLEOTIDE SEQUENCE [LARGE SCALE GENOMIC DNA]</scope>
    <source>
        <strain evidence="7 8">GE09</strain>
    </source>
</reference>
<dbReference type="AlphaFoldDB" id="A0AAN1WK71"/>
<dbReference type="EMBL" id="AP023086">
    <property type="protein sequence ID" value="BCD99156.1"/>
    <property type="molecule type" value="Genomic_DNA"/>
</dbReference>
<dbReference type="Pfam" id="PF01979">
    <property type="entry name" value="Amidohydro_1"/>
    <property type="match status" value="1"/>
</dbReference>
<organism evidence="7 8">
    <name type="scientific">Marinagarivorans cellulosilyticus</name>
    <dbReference type="NCBI Taxonomy" id="2721545"/>
    <lineage>
        <taxon>Bacteria</taxon>
        <taxon>Pseudomonadati</taxon>
        <taxon>Pseudomonadota</taxon>
        <taxon>Gammaproteobacteria</taxon>
        <taxon>Cellvibrionales</taxon>
        <taxon>Cellvibrionaceae</taxon>
        <taxon>Marinagarivorans</taxon>
    </lineage>
</organism>
<dbReference type="InterPro" id="IPR050287">
    <property type="entry name" value="MTA/SAH_deaminase"/>
</dbReference>
<evidence type="ECO:0000313" key="8">
    <source>
        <dbReference type="Proteomes" id="UP001320119"/>
    </source>
</evidence>
<dbReference type="GO" id="GO:0046872">
    <property type="term" value="F:metal ion binding"/>
    <property type="evidence" value="ECO:0007669"/>
    <property type="project" value="UniProtKB-KW"/>
</dbReference>
<sequence>MPATTDNNVELIISAQWILPMTGDPRTAALQNCSLIIDQGKILAIEPSAQAKAKYTAAEHVELGEHVIMPGLINAHGHAAMTLLRGYADDLPLMRWLEDHIWPAEAQWVDEQFVIDGTELAVAEMLKGGTTCFSDMYFYPEAAAEVARTSGIRAQITFPVLDFPTPWAQGPDEAITKGIALHDSYRAIERITIGFGPHAPYTVCNEVFERIAVLSAELQAPIQLHLHETQGEVDDAIASHGERPIDRMQQLGILTPRTQCVHMTALNDSDINITALNGASVIHCPESNLKLASGLCPTQALLDAGITVALGTDGAASNNDLDMFGEMQTAALTGKITANNAEAISAYDALTMATLNGAKALGIDHLTGSLEAGKMADVIAISLDEITSLPTFNLASLLVYTNQSRNVTDVWVDGKRLLRNKLLTTLNETDIKRNTLAWQQKMAKPKN</sequence>
<dbReference type="InterPro" id="IPR006680">
    <property type="entry name" value="Amidohydro-rel"/>
</dbReference>
<evidence type="ECO:0000256" key="5">
    <source>
        <dbReference type="HAMAP-Rule" id="MF_01281"/>
    </source>
</evidence>
<evidence type="ECO:0000256" key="3">
    <source>
        <dbReference type="ARBA" id="ARBA00022801"/>
    </source>
</evidence>
<evidence type="ECO:0000256" key="1">
    <source>
        <dbReference type="ARBA" id="ARBA00006745"/>
    </source>
</evidence>
<name>A0AAN1WK71_9GAMM</name>
<dbReference type="SUPFAM" id="SSF51338">
    <property type="entry name" value="Composite domain of metallo-dependent hydrolases"/>
    <property type="match status" value="1"/>
</dbReference>
<dbReference type="NCBIfam" id="NF006549">
    <property type="entry name" value="PRK09045.1"/>
    <property type="match status" value="1"/>
</dbReference>
<gene>
    <name evidence="5" type="primary">mtaD</name>
    <name evidence="7" type="ORF">MARGE09_P3357</name>
</gene>
<protein>
    <recommendedName>
        <fullName evidence="5">5-methylthioadenosine/S-adenosylhomocysteine deaminase</fullName>
        <shortName evidence="5">MTA/SAH deaminase</shortName>
        <ecNumber evidence="5">3.5.4.28</ecNumber>
        <ecNumber evidence="5">3.5.4.31</ecNumber>
    </recommendedName>
</protein>
<dbReference type="RefSeq" id="WP_236984130.1">
    <property type="nucleotide sequence ID" value="NZ_AP023086.1"/>
</dbReference>
<feature type="binding site" evidence="5">
    <location>
        <position position="105"/>
    </location>
    <ligand>
        <name>substrate</name>
    </ligand>
</feature>
<comment type="cofactor">
    <cofactor evidence="5">
        <name>Zn(2+)</name>
        <dbReference type="ChEBI" id="CHEBI:29105"/>
    </cofactor>
    <text evidence="5">Binds 1 zinc ion per subunit.</text>
</comment>
<feature type="binding site" evidence="5">
    <location>
        <position position="228"/>
    </location>
    <ligand>
        <name>substrate</name>
    </ligand>
</feature>
<dbReference type="PANTHER" id="PTHR43794:SF11">
    <property type="entry name" value="AMIDOHYDROLASE-RELATED DOMAIN-CONTAINING PROTEIN"/>
    <property type="match status" value="1"/>
</dbReference>